<name>A0A151P0J3_ALLMI</name>
<feature type="region of interest" description="Disordered" evidence="1">
    <location>
        <begin position="1"/>
        <end position="40"/>
    </location>
</feature>
<gene>
    <name evidence="2" type="ORF">Y1Q_0002784</name>
</gene>
<keyword evidence="3" id="KW-1185">Reference proteome</keyword>
<sequence>MPPTGLEATQGAALEPQSSACSPPASASARARAQAGPGWERSTCWGSGESGIHVQTPVQRSWCLRITDSVPVQRVLSLQCPGKLLLVIFAWWCLPQQLLQYCLTSVSSPALLSILPLF</sequence>
<evidence type="ECO:0000313" key="3">
    <source>
        <dbReference type="Proteomes" id="UP000050525"/>
    </source>
</evidence>
<dbReference type="Proteomes" id="UP000050525">
    <property type="component" value="Unassembled WGS sequence"/>
</dbReference>
<dbReference type="EMBL" id="AKHW03001485">
    <property type="protein sequence ID" value="KYO42155.1"/>
    <property type="molecule type" value="Genomic_DNA"/>
</dbReference>
<organism evidence="2 3">
    <name type="scientific">Alligator mississippiensis</name>
    <name type="common">American alligator</name>
    <dbReference type="NCBI Taxonomy" id="8496"/>
    <lineage>
        <taxon>Eukaryota</taxon>
        <taxon>Metazoa</taxon>
        <taxon>Chordata</taxon>
        <taxon>Craniata</taxon>
        <taxon>Vertebrata</taxon>
        <taxon>Euteleostomi</taxon>
        <taxon>Archelosauria</taxon>
        <taxon>Archosauria</taxon>
        <taxon>Crocodylia</taxon>
        <taxon>Alligatoridae</taxon>
        <taxon>Alligatorinae</taxon>
        <taxon>Alligator</taxon>
    </lineage>
</organism>
<reference evidence="2 3" key="1">
    <citation type="journal article" date="2012" name="Genome Biol.">
        <title>Sequencing three crocodilian genomes to illuminate the evolution of archosaurs and amniotes.</title>
        <authorList>
            <person name="St John J.A."/>
            <person name="Braun E.L."/>
            <person name="Isberg S.R."/>
            <person name="Miles L.G."/>
            <person name="Chong A.Y."/>
            <person name="Gongora J."/>
            <person name="Dalzell P."/>
            <person name="Moran C."/>
            <person name="Bed'hom B."/>
            <person name="Abzhanov A."/>
            <person name="Burgess S.C."/>
            <person name="Cooksey A.M."/>
            <person name="Castoe T.A."/>
            <person name="Crawford N.G."/>
            <person name="Densmore L.D."/>
            <person name="Drew J.C."/>
            <person name="Edwards S.V."/>
            <person name="Faircloth B.C."/>
            <person name="Fujita M.K."/>
            <person name="Greenwold M.J."/>
            <person name="Hoffmann F.G."/>
            <person name="Howard J.M."/>
            <person name="Iguchi T."/>
            <person name="Janes D.E."/>
            <person name="Khan S.Y."/>
            <person name="Kohno S."/>
            <person name="de Koning A.J."/>
            <person name="Lance S.L."/>
            <person name="McCarthy F.M."/>
            <person name="McCormack J.E."/>
            <person name="Merchant M.E."/>
            <person name="Peterson D.G."/>
            <person name="Pollock D.D."/>
            <person name="Pourmand N."/>
            <person name="Raney B.J."/>
            <person name="Roessler K.A."/>
            <person name="Sanford J.R."/>
            <person name="Sawyer R.H."/>
            <person name="Schmidt C.J."/>
            <person name="Triplett E.W."/>
            <person name="Tuberville T.D."/>
            <person name="Venegas-Anaya M."/>
            <person name="Howard J.T."/>
            <person name="Jarvis E.D."/>
            <person name="Guillette L.J.Jr."/>
            <person name="Glenn T.C."/>
            <person name="Green R.E."/>
            <person name="Ray D.A."/>
        </authorList>
    </citation>
    <scope>NUCLEOTIDE SEQUENCE [LARGE SCALE GENOMIC DNA]</scope>
    <source>
        <strain evidence="2">KSC_2009_1</strain>
    </source>
</reference>
<proteinExistence type="predicted"/>
<accession>A0A151P0J3</accession>
<comment type="caution">
    <text evidence="2">The sequence shown here is derived from an EMBL/GenBank/DDBJ whole genome shotgun (WGS) entry which is preliminary data.</text>
</comment>
<evidence type="ECO:0000256" key="1">
    <source>
        <dbReference type="SAM" id="MobiDB-lite"/>
    </source>
</evidence>
<protein>
    <submittedName>
        <fullName evidence="2">Uncharacterized protein</fullName>
    </submittedName>
</protein>
<dbReference type="AlphaFoldDB" id="A0A151P0J3"/>
<evidence type="ECO:0000313" key="2">
    <source>
        <dbReference type="EMBL" id="KYO42155.1"/>
    </source>
</evidence>
<feature type="compositionally biased region" description="Low complexity" evidence="1">
    <location>
        <begin position="16"/>
        <end position="38"/>
    </location>
</feature>